<name>A0A4P2VKM6_FLUSA</name>
<dbReference type="Gene3D" id="2.10.109.10">
    <property type="entry name" value="Umud Fragment, subunit A"/>
    <property type="match status" value="1"/>
</dbReference>
<dbReference type="AlphaFoldDB" id="A0A4P2VKM6"/>
<protein>
    <recommendedName>
        <fullName evidence="3">HTH cro/C1-type domain-containing protein</fullName>
    </recommendedName>
</protein>
<sequence length="210" mass="24205">MANKINDRISLLRNLLKLSRADVERKYQLSQETLKAWEYGKNNINNTNIDFLLNIYRNEGVLVSKEWLVKGTGISPTSSVTANKINNEDFNFLMDEPFQMEREIKFLLNLNPDYISFRVNNDSMTPKFQSDSIVIGKKRFASDISKTVGKDCIIKIKGKKDILLRRIGLTEKNKYILSVLNPIDLVEDPIIIASELDFSAPVIFVRYCDY</sequence>
<dbReference type="GO" id="GO:0003677">
    <property type="term" value="F:DNA binding"/>
    <property type="evidence" value="ECO:0007669"/>
    <property type="project" value="InterPro"/>
</dbReference>
<dbReference type="InterPro" id="IPR010982">
    <property type="entry name" value="Lambda_DNA-bd_dom_sf"/>
</dbReference>
<reference evidence="1 2" key="1">
    <citation type="submission" date="2018-12" db="EMBL/GenBank/DDBJ databases">
        <title>Rubrispira sanarue gen. nov., sp., nov., a member of the order Silvanigrellales, isolated from a brackish lake in Hamamatsu Japan.</title>
        <authorList>
            <person name="Maejima Y."/>
            <person name="Iino T."/>
            <person name="Muraguchi Y."/>
            <person name="Fukuda K."/>
            <person name="Nojiri H."/>
            <person name="Ohkuma M."/>
            <person name="Moriuchi R."/>
            <person name="Dohra H."/>
            <person name="Kimbara K."/>
            <person name="Shintani M."/>
        </authorList>
    </citation>
    <scope>NUCLEOTIDE SEQUENCE [LARGE SCALE GENOMIC DNA]</scope>
    <source>
        <strain evidence="1 2">RF1110005</strain>
    </source>
</reference>
<organism evidence="1 2">
    <name type="scientific">Fluviispira sanaruensis</name>
    <dbReference type="NCBI Taxonomy" id="2493639"/>
    <lineage>
        <taxon>Bacteria</taxon>
        <taxon>Pseudomonadati</taxon>
        <taxon>Bdellovibrionota</taxon>
        <taxon>Oligoflexia</taxon>
        <taxon>Silvanigrellales</taxon>
        <taxon>Silvanigrellaceae</taxon>
        <taxon>Fluviispira</taxon>
    </lineage>
</organism>
<accession>A0A4P2VKM6</accession>
<evidence type="ECO:0000313" key="1">
    <source>
        <dbReference type="EMBL" id="BBH53863.1"/>
    </source>
</evidence>
<evidence type="ECO:0008006" key="3">
    <source>
        <dbReference type="Google" id="ProtNLM"/>
    </source>
</evidence>
<dbReference type="EMBL" id="AP019368">
    <property type="protein sequence ID" value="BBH53863.1"/>
    <property type="molecule type" value="Genomic_DNA"/>
</dbReference>
<proteinExistence type="predicted"/>
<dbReference type="Gene3D" id="1.10.260.40">
    <property type="entry name" value="lambda repressor-like DNA-binding domains"/>
    <property type="match status" value="1"/>
</dbReference>
<dbReference type="RefSeq" id="WP_130610570.1">
    <property type="nucleotide sequence ID" value="NZ_AP019368.1"/>
</dbReference>
<evidence type="ECO:0000313" key="2">
    <source>
        <dbReference type="Proteomes" id="UP000291236"/>
    </source>
</evidence>
<dbReference type="SUPFAM" id="SSF47413">
    <property type="entry name" value="lambda repressor-like DNA-binding domains"/>
    <property type="match status" value="1"/>
</dbReference>
<dbReference type="OrthoDB" id="9792157at2"/>
<dbReference type="Proteomes" id="UP000291236">
    <property type="component" value="Chromosome"/>
</dbReference>
<keyword evidence="2" id="KW-1185">Reference proteome</keyword>
<dbReference type="KEGG" id="sbf:JCM31447_23160"/>
<gene>
    <name evidence="1" type="ORF">JCM31447_23160</name>
</gene>